<comment type="caution">
    <text evidence="2">The sequence shown here is derived from an EMBL/GenBank/DDBJ whole genome shotgun (WGS) entry which is preliminary data.</text>
</comment>
<dbReference type="AlphaFoldDB" id="A0A4Q7M7A6"/>
<gene>
    <name evidence="2" type="ORF">EV199_6035</name>
</gene>
<organism evidence="2 3">
    <name type="scientific">Pseudobacter ginsenosidimutans</name>
    <dbReference type="NCBI Taxonomy" id="661488"/>
    <lineage>
        <taxon>Bacteria</taxon>
        <taxon>Pseudomonadati</taxon>
        <taxon>Bacteroidota</taxon>
        <taxon>Chitinophagia</taxon>
        <taxon>Chitinophagales</taxon>
        <taxon>Chitinophagaceae</taxon>
        <taxon>Pseudobacter</taxon>
    </lineage>
</organism>
<dbReference type="EMBL" id="SGXA01000007">
    <property type="protein sequence ID" value="RZS63935.1"/>
    <property type="molecule type" value="Genomic_DNA"/>
</dbReference>
<sequence>MMTMQLIKKILLLILVVSCVTGCTKVDYTKIDEPAYLRVFNNFNYGFSLGDKDKKVPFLCMIINPTFDAEGKPNGGQIVGDFLDVRDYYAPPYPSHVGSSTSVNNPEYPGKENVLVGPIVNGYDLSSWAQIPSGTHRFVFFYRPKNSVPYFKLDRNLIGDVMKDTTLTLTHHEVYTMHLLQKDYLTKENGVLLRQETFLKQPLSDSLAYVNFYNYSASGFQESSDDIKPEVFKMGQFQYGIKDKMDIFLTIYSDQVSALTDGGRYRFNAIPGYKGKYFASVERNISSAAVASYHSYPVFPNPAENGNVTQSWQMWDFLSPGMNPANKPYHVMDTKTDGNWASLACLNLGLEKPSPHNGAVLPNMLVNIHSGVHNPRTFATVNTIEVINGGVYLTTIQRKYPAPVY</sequence>
<evidence type="ECO:0000313" key="3">
    <source>
        <dbReference type="Proteomes" id="UP000293874"/>
    </source>
</evidence>
<keyword evidence="1" id="KW-0732">Signal</keyword>
<dbReference type="Proteomes" id="UP000293874">
    <property type="component" value="Unassembled WGS sequence"/>
</dbReference>
<evidence type="ECO:0000256" key="1">
    <source>
        <dbReference type="SAM" id="SignalP"/>
    </source>
</evidence>
<evidence type="ECO:0000313" key="2">
    <source>
        <dbReference type="EMBL" id="RZS63935.1"/>
    </source>
</evidence>
<name>A0A4Q7M7A6_9BACT</name>
<accession>A0A4Q7M7A6</accession>
<keyword evidence="3" id="KW-1185">Reference proteome</keyword>
<feature type="chain" id="PRO_5020882262" evidence="1">
    <location>
        <begin position="23"/>
        <end position="405"/>
    </location>
</feature>
<proteinExistence type="predicted"/>
<reference evidence="2 3" key="1">
    <citation type="submission" date="2019-02" db="EMBL/GenBank/DDBJ databases">
        <title>Genomic Encyclopedia of Type Strains, Phase IV (KMG-IV): sequencing the most valuable type-strain genomes for metagenomic binning, comparative biology and taxonomic classification.</title>
        <authorList>
            <person name="Goeker M."/>
        </authorList>
    </citation>
    <scope>NUCLEOTIDE SEQUENCE [LARGE SCALE GENOMIC DNA]</scope>
    <source>
        <strain evidence="2 3">DSM 18116</strain>
    </source>
</reference>
<feature type="signal peptide" evidence="1">
    <location>
        <begin position="1"/>
        <end position="22"/>
    </location>
</feature>
<protein>
    <submittedName>
        <fullName evidence="2">Uncharacterized protein</fullName>
    </submittedName>
</protein>
<dbReference type="OrthoDB" id="616292at2"/>